<dbReference type="InterPro" id="IPR036397">
    <property type="entry name" value="RNaseH_sf"/>
</dbReference>
<evidence type="ECO:0000256" key="1">
    <source>
        <dbReference type="ARBA" id="ARBA00022722"/>
    </source>
</evidence>
<keyword evidence="1" id="KW-0540">Nuclease</keyword>
<evidence type="ECO:0000259" key="4">
    <source>
        <dbReference type="SMART" id="SM00479"/>
    </source>
</evidence>
<dbReference type="GO" id="GO:0006260">
    <property type="term" value="P:DNA replication"/>
    <property type="evidence" value="ECO:0007669"/>
    <property type="project" value="InterPro"/>
</dbReference>
<dbReference type="STRING" id="642492.Clole_1693"/>
<dbReference type="Pfam" id="PF00929">
    <property type="entry name" value="RNase_T"/>
    <property type="match status" value="1"/>
</dbReference>
<dbReference type="SMART" id="SM00479">
    <property type="entry name" value="EXOIII"/>
    <property type="match status" value="1"/>
</dbReference>
<feature type="domain" description="Exonuclease" evidence="4">
    <location>
        <begin position="3"/>
        <end position="169"/>
    </location>
</feature>
<sequence length="237" mass="27142">MNKYVVVDIETTGAHPVQSEIIEIGAVYIEEGQVKKIFNELVRPTQIISDYIISITGITNEMVADAPPIEEVMPRFIDFCEDVPLIGHNIILFDYRMLKTKATALGFTFEKMGVDTLVISRKMLAHLPSRKLGDLCEHYAISLENAHRAYHDAFATYELFEKLRNEFEKKEAKLFLPERMKWEVPKIEPMTKKQKNYLESLCKGHGLVLPQGYENLSKSECSKLIDKIIVGHGKLIR</sequence>
<dbReference type="CDD" id="cd06127">
    <property type="entry name" value="DEDDh"/>
    <property type="match status" value="1"/>
</dbReference>
<proteinExistence type="predicted"/>
<dbReference type="RefSeq" id="WP_013656714.1">
    <property type="nucleotide sequence ID" value="NC_015275.1"/>
</dbReference>
<dbReference type="GO" id="GO:0003677">
    <property type="term" value="F:DNA binding"/>
    <property type="evidence" value="ECO:0007669"/>
    <property type="project" value="InterPro"/>
</dbReference>
<dbReference type="KEGG" id="cle:Clole_1693"/>
<organism evidence="5 6">
    <name type="scientific">Cellulosilyticum lentocellum (strain ATCC 49066 / DSM 5427 / NCIMB 11756 / RHM5)</name>
    <name type="common">Clostridium lentocellum</name>
    <dbReference type="NCBI Taxonomy" id="642492"/>
    <lineage>
        <taxon>Bacteria</taxon>
        <taxon>Bacillati</taxon>
        <taxon>Bacillota</taxon>
        <taxon>Clostridia</taxon>
        <taxon>Lachnospirales</taxon>
        <taxon>Cellulosilyticaceae</taxon>
        <taxon>Cellulosilyticum</taxon>
    </lineage>
</organism>
<dbReference type="HOGENOM" id="CLU_047806_7_1_9"/>
<dbReference type="InterPro" id="IPR006054">
    <property type="entry name" value="DnaQ"/>
</dbReference>
<dbReference type="SUPFAM" id="SSF53098">
    <property type="entry name" value="Ribonuclease H-like"/>
    <property type="match status" value="1"/>
</dbReference>
<dbReference type="eggNOG" id="COG2176">
    <property type="taxonomic scope" value="Bacteria"/>
</dbReference>
<name>F2JLM6_CELLD</name>
<dbReference type="Gene3D" id="3.30.420.10">
    <property type="entry name" value="Ribonuclease H-like superfamily/Ribonuclease H"/>
    <property type="match status" value="1"/>
</dbReference>
<dbReference type="PANTHER" id="PTHR30231">
    <property type="entry name" value="DNA POLYMERASE III SUBUNIT EPSILON"/>
    <property type="match status" value="1"/>
</dbReference>
<keyword evidence="2" id="KW-0378">Hydrolase</keyword>
<dbReference type="InterPro" id="IPR013520">
    <property type="entry name" value="Ribonucl_H"/>
</dbReference>
<dbReference type="EMBL" id="CP002582">
    <property type="protein sequence ID" value="ADZ83417.1"/>
    <property type="molecule type" value="Genomic_DNA"/>
</dbReference>
<dbReference type="FunFam" id="3.30.420.10:FF:000045">
    <property type="entry name" value="3'-5' exonuclease DinG"/>
    <property type="match status" value="1"/>
</dbReference>
<dbReference type="NCBIfam" id="TIGR00573">
    <property type="entry name" value="dnaq"/>
    <property type="match status" value="1"/>
</dbReference>
<dbReference type="GO" id="GO:0008408">
    <property type="term" value="F:3'-5' exonuclease activity"/>
    <property type="evidence" value="ECO:0007669"/>
    <property type="project" value="TreeGrafter"/>
</dbReference>
<evidence type="ECO:0000313" key="5">
    <source>
        <dbReference type="EMBL" id="ADZ83417.1"/>
    </source>
</evidence>
<dbReference type="GO" id="GO:0003887">
    <property type="term" value="F:DNA-directed DNA polymerase activity"/>
    <property type="evidence" value="ECO:0007669"/>
    <property type="project" value="UniProtKB-EC"/>
</dbReference>
<keyword evidence="3" id="KW-0269">Exonuclease</keyword>
<dbReference type="InterPro" id="IPR012337">
    <property type="entry name" value="RNaseH-like_sf"/>
</dbReference>
<dbReference type="PANTHER" id="PTHR30231:SF4">
    <property type="entry name" value="PROTEIN NEN2"/>
    <property type="match status" value="1"/>
</dbReference>
<protein>
    <submittedName>
        <fullName evidence="5">DNA polymerase III, epsilon subunit</fullName>
        <ecNumber evidence="5">2.7.7.7</ecNumber>
    </submittedName>
</protein>
<accession>F2JLM6</accession>
<dbReference type="Proteomes" id="UP000008467">
    <property type="component" value="Chromosome"/>
</dbReference>
<evidence type="ECO:0000256" key="2">
    <source>
        <dbReference type="ARBA" id="ARBA00022801"/>
    </source>
</evidence>
<evidence type="ECO:0000313" key="6">
    <source>
        <dbReference type="Proteomes" id="UP000008467"/>
    </source>
</evidence>
<dbReference type="AlphaFoldDB" id="F2JLM6"/>
<reference evidence="5 6" key="1">
    <citation type="journal article" date="2011" name="J. Bacteriol.">
        <title>Complete genome sequence of the cellulose-degrading bacterium Cellulosilyticum lentocellum.</title>
        <authorList>
            <consortium name="US DOE Joint Genome Institute"/>
            <person name="Miller D.A."/>
            <person name="Suen G."/>
            <person name="Bruce D."/>
            <person name="Copeland A."/>
            <person name="Cheng J.F."/>
            <person name="Detter C."/>
            <person name="Goodwin L.A."/>
            <person name="Han C.S."/>
            <person name="Hauser L.J."/>
            <person name="Land M.L."/>
            <person name="Lapidus A."/>
            <person name="Lucas S."/>
            <person name="Meincke L."/>
            <person name="Pitluck S."/>
            <person name="Tapia R."/>
            <person name="Teshima H."/>
            <person name="Woyke T."/>
            <person name="Fox B.G."/>
            <person name="Angert E.R."/>
            <person name="Currie C.R."/>
        </authorList>
    </citation>
    <scope>NUCLEOTIDE SEQUENCE [LARGE SCALE GENOMIC DNA]</scope>
    <source>
        <strain evidence="6">ATCC 49066 / DSM 5427 / NCIMB 11756 / RHM5</strain>
    </source>
</reference>
<gene>
    <name evidence="5" type="ordered locus">Clole_1693</name>
</gene>
<keyword evidence="5" id="KW-0548">Nucleotidyltransferase</keyword>
<keyword evidence="6" id="KW-1185">Reference proteome</keyword>
<dbReference type="EC" id="2.7.7.7" evidence="5"/>
<keyword evidence="5" id="KW-0808">Transferase</keyword>
<evidence type="ECO:0000256" key="3">
    <source>
        <dbReference type="ARBA" id="ARBA00022839"/>
    </source>
</evidence>